<sequence length="784" mass="86089">MAEKRAWAREIASGEAASESAWGPVPMSVPDGQLVVVRQSRDGGASERTQSPPGPHSISTLPSWSAIPFHPRTPLPPSKNIRAMTSTQPSILHRFPHELLTEIAVHLVALDPLGPPSALVPLFLTCKYTHATLTSSSSLFARVFRTQFDPAASARRLGPHGSHAPYLADQLKHYSQALSFFRSGGTGNKHQFVNALWQAYIMCLENDGRNIAQLEWAGAPDLVDRFVRGRLANDRLDQTGWPREDEAISLALWVMWFTSTPARLSAEPTTARGELANLLLPLVNLPFRYAHAYAPAHHATLPLPSPTSANTPPSAIPHSIITAHGAYPSYAQRNVAEVPHFDRHGRELCAPLASTAAKLIWFSRREVVPVGVPPHLPLNRAEAIANNRHGPTQADVSELNANKHARLVEGGDWYDGEDGLQNGPSMGWDDDWWRAVDCTDMFSKPSITRTHYSYGLMRGLWQGRLLMPEETGFRNLLVTPTMPAGFSELNPMCAASPVFMRLREHHSIDPADALAPGHTFGAANAIDASLWRGWLPGTRTWVDSQHTMTITSHGQPHTYAHYDPGRPSTHDKATCRACVERFGDDIIEEREHDEDYVQAQGMGGQPAGDEQDGEWEDESMSSGDEDMAVDETIEMVYESVGLGRRQGAGTEADVEMTDSSEAGEFATEEYCVKRRCDGVQDIVFSGETDLAHGLAWNHYRFLGRVRTWDGLVAILRIPGGAPLATNAGSPTNPQYNENGIGWWVFTGYVVGGRNFVGTWRSVTGGDPRVPGWEGAVVMSRRDGE</sequence>
<dbReference type="OrthoDB" id="5595695at2759"/>
<organism evidence="2 3">
    <name type="scientific">Coniophora puteana (strain RWD-64-598)</name>
    <name type="common">Brown rot fungus</name>
    <dbReference type="NCBI Taxonomy" id="741705"/>
    <lineage>
        <taxon>Eukaryota</taxon>
        <taxon>Fungi</taxon>
        <taxon>Dikarya</taxon>
        <taxon>Basidiomycota</taxon>
        <taxon>Agaricomycotina</taxon>
        <taxon>Agaricomycetes</taxon>
        <taxon>Agaricomycetidae</taxon>
        <taxon>Boletales</taxon>
        <taxon>Coniophorineae</taxon>
        <taxon>Coniophoraceae</taxon>
        <taxon>Coniophora</taxon>
    </lineage>
</organism>
<dbReference type="EMBL" id="JH711573">
    <property type="protein sequence ID" value="EIW87415.1"/>
    <property type="molecule type" value="Genomic_DNA"/>
</dbReference>
<protein>
    <recommendedName>
        <fullName evidence="4">F-box domain-containing protein</fullName>
    </recommendedName>
</protein>
<keyword evidence="3" id="KW-1185">Reference proteome</keyword>
<feature type="region of interest" description="Disordered" evidence="1">
    <location>
        <begin position="1"/>
        <end position="79"/>
    </location>
</feature>
<feature type="compositionally biased region" description="Low complexity" evidence="1">
    <location>
        <begin position="9"/>
        <end position="21"/>
    </location>
</feature>
<feature type="region of interest" description="Disordered" evidence="1">
    <location>
        <begin position="600"/>
        <end position="625"/>
    </location>
</feature>
<proteinExistence type="predicted"/>
<dbReference type="GeneID" id="19204628"/>
<dbReference type="AlphaFoldDB" id="A0A5M3N9H8"/>
<dbReference type="KEGG" id="cput:CONPUDRAFT_161951"/>
<dbReference type="RefSeq" id="XP_007763909.1">
    <property type="nucleotide sequence ID" value="XM_007765719.1"/>
</dbReference>
<dbReference type="Proteomes" id="UP000053558">
    <property type="component" value="Unassembled WGS sequence"/>
</dbReference>
<evidence type="ECO:0000313" key="3">
    <source>
        <dbReference type="Proteomes" id="UP000053558"/>
    </source>
</evidence>
<name>A0A5M3N9H8_CONPW</name>
<reference evidence="3" key="1">
    <citation type="journal article" date="2012" name="Science">
        <title>The Paleozoic origin of enzymatic lignin decomposition reconstructed from 31 fungal genomes.</title>
        <authorList>
            <person name="Floudas D."/>
            <person name="Binder M."/>
            <person name="Riley R."/>
            <person name="Barry K."/>
            <person name="Blanchette R.A."/>
            <person name="Henrissat B."/>
            <person name="Martinez A.T."/>
            <person name="Otillar R."/>
            <person name="Spatafora J.W."/>
            <person name="Yadav J.S."/>
            <person name="Aerts A."/>
            <person name="Benoit I."/>
            <person name="Boyd A."/>
            <person name="Carlson A."/>
            <person name="Copeland A."/>
            <person name="Coutinho P.M."/>
            <person name="de Vries R.P."/>
            <person name="Ferreira P."/>
            <person name="Findley K."/>
            <person name="Foster B."/>
            <person name="Gaskell J."/>
            <person name="Glotzer D."/>
            <person name="Gorecki P."/>
            <person name="Heitman J."/>
            <person name="Hesse C."/>
            <person name="Hori C."/>
            <person name="Igarashi K."/>
            <person name="Jurgens J.A."/>
            <person name="Kallen N."/>
            <person name="Kersten P."/>
            <person name="Kohler A."/>
            <person name="Kuees U."/>
            <person name="Kumar T.K.A."/>
            <person name="Kuo A."/>
            <person name="LaButti K."/>
            <person name="Larrondo L.F."/>
            <person name="Lindquist E."/>
            <person name="Ling A."/>
            <person name="Lombard V."/>
            <person name="Lucas S."/>
            <person name="Lundell T."/>
            <person name="Martin R."/>
            <person name="McLaughlin D.J."/>
            <person name="Morgenstern I."/>
            <person name="Morin E."/>
            <person name="Murat C."/>
            <person name="Nagy L.G."/>
            <person name="Nolan M."/>
            <person name="Ohm R.A."/>
            <person name="Patyshakuliyeva A."/>
            <person name="Rokas A."/>
            <person name="Ruiz-Duenas F.J."/>
            <person name="Sabat G."/>
            <person name="Salamov A."/>
            <person name="Samejima M."/>
            <person name="Schmutz J."/>
            <person name="Slot J.C."/>
            <person name="St John F."/>
            <person name="Stenlid J."/>
            <person name="Sun H."/>
            <person name="Sun S."/>
            <person name="Syed K."/>
            <person name="Tsang A."/>
            <person name="Wiebenga A."/>
            <person name="Young D."/>
            <person name="Pisabarro A."/>
            <person name="Eastwood D.C."/>
            <person name="Martin F."/>
            <person name="Cullen D."/>
            <person name="Grigoriev I.V."/>
            <person name="Hibbett D.S."/>
        </authorList>
    </citation>
    <scope>NUCLEOTIDE SEQUENCE [LARGE SCALE GENOMIC DNA]</scope>
    <source>
        <strain evidence="3">RWD-64-598 SS2</strain>
    </source>
</reference>
<evidence type="ECO:0008006" key="4">
    <source>
        <dbReference type="Google" id="ProtNLM"/>
    </source>
</evidence>
<feature type="compositionally biased region" description="Acidic residues" evidence="1">
    <location>
        <begin position="609"/>
        <end position="625"/>
    </location>
</feature>
<accession>A0A5M3N9H8</accession>
<feature type="compositionally biased region" description="Polar residues" evidence="1">
    <location>
        <begin position="47"/>
        <end position="63"/>
    </location>
</feature>
<comment type="caution">
    <text evidence="2">The sequence shown here is derived from an EMBL/GenBank/DDBJ whole genome shotgun (WGS) entry which is preliminary data.</text>
</comment>
<gene>
    <name evidence="2" type="ORF">CONPUDRAFT_161951</name>
</gene>
<evidence type="ECO:0000256" key="1">
    <source>
        <dbReference type="SAM" id="MobiDB-lite"/>
    </source>
</evidence>
<evidence type="ECO:0000313" key="2">
    <source>
        <dbReference type="EMBL" id="EIW87415.1"/>
    </source>
</evidence>
<dbReference type="OMA" id="QLREHHC"/>